<comment type="subunit">
    <text evidence="1">Forms a heterodimer with UbiV.</text>
</comment>
<dbReference type="PANTHER" id="PTHR30217">
    <property type="entry name" value="PEPTIDASE U32 FAMILY"/>
    <property type="match status" value="1"/>
</dbReference>
<comment type="function">
    <text evidence="1">Required for O(2)-independent ubiquinone (coenzyme Q) biosynthesis. Together with UbiV, is essential for the C6-hydroxylation reaction in the oxygen-independent ubiquinone biosynthesis pathway.</text>
</comment>
<reference evidence="2 3" key="1">
    <citation type="journal article" date="2011" name="J. Bacteriol.">
        <title>Draft genome of the psychrotolerant acidophile Acidithiobacillus ferrivorans SS3.</title>
        <authorList>
            <person name="Liljeqvist M."/>
            <person name="Valdes J."/>
            <person name="Holmes D.S."/>
            <person name="Dopson M."/>
        </authorList>
    </citation>
    <scope>NUCLEOTIDE SEQUENCE [LARGE SCALE GENOMIC DNA]</scope>
    <source>
        <strain evidence="2 3">SS3</strain>
    </source>
</reference>
<dbReference type="Pfam" id="PF01136">
    <property type="entry name" value="Peptidase_U32"/>
    <property type="match status" value="1"/>
</dbReference>
<dbReference type="Proteomes" id="UP000009220">
    <property type="component" value="Chromosome"/>
</dbReference>
<comment type="pathway">
    <text evidence="1">Cofactor biosynthesis; ubiquinone biosynthesis.</text>
</comment>
<evidence type="ECO:0000313" key="2">
    <source>
        <dbReference type="EMBL" id="AEM49332.1"/>
    </source>
</evidence>
<protein>
    <recommendedName>
        <fullName evidence="1">Ubiquinone biosynthesis protein UbiU</fullName>
    </recommendedName>
</protein>
<dbReference type="STRING" id="743299.Acife_3275"/>
<dbReference type="GO" id="GO:0046872">
    <property type="term" value="F:metal ion binding"/>
    <property type="evidence" value="ECO:0007669"/>
    <property type="project" value="UniProtKB-KW"/>
</dbReference>
<dbReference type="InterPro" id="IPR001539">
    <property type="entry name" value="Peptidase_U32"/>
</dbReference>
<comment type="cofactor">
    <cofactor evidence="1">
        <name>[4Fe-4S] cluster</name>
        <dbReference type="ChEBI" id="CHEBI:49883"/>
    </cofactor>
</comment>
<dbReference type="EMBL" id="CP002985">
    <property type="protein sequence ID" value="AEM49332.1"/>
    <property type="molecule type" value="Genomic_DNA"/>
</dbReference>
<feature type="binding site" evidence="1">
    <location>
        <position position="175"/>
    </location>
    <ligand>
        <name>[4Fe-4S] cluster</name>
        <dbReference type="ChEBI" id="CHEBI:49883"/>
    </ligand>
</feature>
<dbReference type="PANTHER" id="PTHR30217:SF3">
    <property type="entry name" value="UBIQUINONE BIOSYNTHESIS PROTEIN UBIU"/>
    <property type="match status" value="1"/>
</dbReference>
<dbReference type="KEGG" id="afi:Acife_3275"/>
<dbReference type="GO" id="GO:0006744">
    <property type="term" value="P:ubiquinone biosynthetic process"/>
    <property type="evidence" value="ECO:0007669"/>
    <property type="project" value="UniProtKB-UniRule"/>
</dbReference>
<dbReference type="PROSITE" id="PS01276">
    <property type="entry name" value="PEPTIDASE_U32"/>
    <property type="match status" value="1"/>
</dbReference>
<dbReference type="RefSeq" id="WP_014030560.1">
    <property type="nucleotide sequence ID" value="NC_015942.1"/>
</dbReference>
<name>G0JMH0_9PROT</name>
<dbReference type="eggNOG" id="COG0826">
    <property type="taxonomic scope" value="Bacteria"/>
</dbReference>
<keyword evidence="1" id="KW-0004">4Fe-4S</keyword>
<gene>
    <name evidence="1" type="primary">ubiU</name>
    <name evidence="2" type="ORF">Acife_3275</name>
</gene>
<keyword evidence="1" id="KW-0479">Metal-binding</keyword>
<feature type="binding site" evidence="1">
    <location>
        <position position="199"/>
    </location>
    <ligand>
        <name>[4Fe-4S] cluster</name>
        <dbReference type="ChEBI" id="CHEBI:49883"/>
    </ligand>
</feature>
<dbReference type="HAMAP" id="MF_02232">
    <property type="entry name" value="UbiU"/>
    <property type="match status" value="1"/>
</dbReference>
<keyword evidence="1" id="KW-0408">Iron</keyword>
<keyword evidence="1" id="KW-0411">Iron-sulfur</keyword>
<evidence type="ECO:0000313" key="3">
    <source>
        <dbReference type="Proteomes" id="UP000009220"/>
    </source>
</evidence>
<dbReference type="GO" id="GO:0051539">
    <property type="term" value="F:4 iron, 4 sulfur cluster binding"/>
    <property type="evidence" value="ECO:0007669"/>
    <property type="project" value="UniProtKB-UniRule"/>
</dbReference>
<feature type="binding site" evidence="1">
    <location>
        <position position="238"/>
    </location>
    <ligand>
        <name>[4Fe-4S] cluster</name>
        <dbReference type="ChEBI" id="CHEBI:49883"/>
    </ligand>
</feature>
<comment type="similarity">
    <text evidence="1">Belongs to the peptidase U32 family. UbiU subfamily.</text>
</comment>
<accession>G0JMH0</accession>
<dbReference type="AlphaFoldDB" id="G0JMH0"/>
<dbReference type="InterPro" id="IPR043692">
    <property type="entry name" value="UbiU"/>
</dbReference>
<organism evidence="2 3">
    <name type="scientific">Acidithiobacillus ferrivorans SS3</name>
    <dbReference type="NCBI Taxonomy" id="743299"/>
    <lineage>
        <taxon>Bacteria</taxon>
        <taxon>Pseudomonadati</taxon>
        <taxon>Pseudomonadota</taxon>
        <taxon>Acidithiobacillia</taxon>
        <taxon>Acidithiobacillales</taxon>
        <taxon>Acidithiobacillaceae</taxon>
        <taxon>Acidithiobacillus</taxon>
    </lineage>
</organism>
<sequence>MNNRKPELVCPAGGLPALKAAVDNGADAVYMGFRDDTNARNFPGLNFGADDAARGIEYAHRAGKKVLLAINTYPQTHNWSVWTSAVDRAALLGIDAAIIADLGLLRYAANQHPNNLRLHLSVQASATTYQALEFYHQRFGIQRAVLPRVLSLPQLWHTIANSPVEIEVFGYGSLCVMVEGRCALSSYITGRSPNASGVCSPAESVRWEETSLGRQSRLNGVLIDRHGLNEATGYPTLCKGRYYTNAQPYYAIEEPTSLNVLDILPELFQHNVAAIKVEGRQRSPAYVAAVARVLRAAIDLCASNPERYSVKTQWTSALDRLSEGQSHTLGAYHRPWH</sequence>
<feature type="binding site" evidence="1">
    <location>
        <position position="182"/>
    </location>
    <ligand>
        <name>[4Fe-4S] cluster</name>
        <dbReference type="ChEBI" id="CHEBI:49883"/>
    </ligand>
</feature>
<keyword evidence="1" id="KW-0831">Ubiquinone biosynthesis</keyword>
<evidence type="ECO:0000256" key="1">
    <source>
        <dbReference type="HAMAP-Rule" id="MF_02232"/>
    </source>
</evidence>
<dbReference type="HOGENOM" id="CLU_011540_3_2_6"/>
<dbReference type="UniPathway" id="UPA00232"/>
<proteinExistence type="inferred from homology"/>
<dbReference type="InterPro" id="IPR051454">
    <property type="entry name" value="RNA/ubiquinone_mod_enzymes"/>
</dbReference>